<dbReference type="EMBL" id="RRYP01011789">
    <property type="protein sequence ID" value="TNV77511.1"/>
    <property type="molecule type" value="Genomic_DNA"/>
</dbReference>
<name>A0A8J8T0Y4_HALGN</name>
<feature type="transmembrane region" description="Helical" evidence="1">
    <location>
        <begin position="243"/>
        <end position="269"/>
    </location>
</feature>
<feature type="transmembrane region" description="Helical" evidence="1">
    <location>
        <begin position="275"/>
        <end position="296"/>
    </location>
</feature>
<keyword evidence="1" id="KW-0472">Membrane</keyword>
<dbReference type="Proteomes" id="UP000785679">
    <property type="component" value="Unassembled WGS sequence"/>
</dbReference>
<keyword evidence="1" id="KW-1133">Transmembrane helix</keyword>
<sequence length="358" mass="41592">MQLLVEEQDQVFEQQLTNGPQDKKDDLDISINERHVEKVHYQIEVDDASFLDKLSLQALINGGSIHQDGQGKKYLFYPIQREGEQEMCLLHEKDCNFKDKISYIHGESELQVRGKIFYQKNRYSKSNIDLQVSREFRNFIIVDNCLIDNVLINFDVTQQYQIISKKFNAPIYLINSVTSMESVDKAFLEIVNILQPPRINSSFCGNLLFLIFFNLMIIGMIAIAQIIFWYLMDANDWKFNVYYQVLIILGCIIAAFIGLIIAVFGVMSIGRNSNILSGMAFVCLVILLGPIMIGLYIKKLVIIIQSYPQEYQRYTWYTISFVLDIPIFIGLQLYWTSYNGRIGAKARIDLFKKFRLRK</sequence>
<evidence type="ECO:0000313" key="3">
    <source>
        <dbReference type="Proteomes" id="UP000785679"/>
    </source>
</evidence>
<comment type="caution">
    <text evidence="2">The sequence shown here is derived from an EMBL/GenBank/DDBJ whole genome shotgun (WGS) entry which is preliminary data.</text>
</comment>
<proteinExistence type="predicted"/>
<keyword evidence="3" id="KW-1185">Reference proteome</keyword>
<evidence type="ECO:0000256" key="1">
    <source>
        <dbReference type="SAM" id="Phobius"/>
    </source>
</evidence>
<organism evidence="2 3">
    <name type="scientific">Halteria grandinella</name>
    <dbReference type="NCBI Taxonomy" id="5974"/>
    <lineage>
        <taxon>Eukaryota</taxon>
        <taxon>Sar</taxon>
        <taxon>Alveolata</taxon>
        <taxon>Ciliophora</taxon>
        <taxon>Intramacronucleata</taxon>
        <taxon>Spirotrichea</taxon>
        <taxon>Stichotrichia</taxon>
        <taxon>Sporadotrichida</taxon>
        <taxon>Halteriidae</taxon>
        <taxon>Halteria</taxon>
    </lineage>
</organism>
<feature type="transmembrane region" description="Helical" evidence="1">
    <location>
        <begin position="316"/>
        <end position="335"/>
    </location>
</feature>
<dbReference type="AlphaFoldDB" id="A0A8J8T0Y4"/>
<feature type="transmembrane region" description="Helical" evidence="1">
    <location>
        <begin position="207"/>
        <end position="231"/>
    </location>
</feature>
<reference evidence="2" key="1">
    <citation type="submission" date="2019-06" db="EMBL/GenBank/DDBJ databases">
        <authorList>
            <person name="Zheng W."/>
        </authorList>
    </citation>
    <scope>NUCLEOTIDE SEQUENCE</scope>
    <source>
        <strain evidence="2">QDHG01</strain>
    </source>
</reference>
<evidence type="ECO:0000313" key="2">
    <source>
        <dbReference type="EMBL" id="TNV77511.1"/>
    </source>
</evidence>
<gene>
    <name evidence="2" type="ORF">FGO68_gene11794</name>
</gene>
<protein>
    <submittedName>
        <fullName evidence="2">Uncharacterized protein</fullName>
    </submittedName>
</protein>
<keyword evidence="1" id="KW-0812">Transmembrane</keyword>
<accession>A0A8J8T0Y4</accession>